<evidence type="ECO:0000313" key="1">
    <source>
        <dbReference type="EMBL" id="KAK8517401.1"/>
    </source>
</evidence>
<keyword evidence="2" id="KW-1185">Reference proteome</keyword>
<organism evidence="1 2">
    <name type="scientific">Hibiscus sabdariffa</name>
    <name type="common">roselle</name>
    <dbReference type="NCBI Taxonomy" id="183260"/>
    <lineage>
        <taxon>Eukaryota</taxon>
        <taxon>Viridiplantae</taxon>
        <taxon>Streptophyta</taxon>
        <taxon>Embryophyta</taxon>
        <taxon>Tracheophyta</taxon>
        <taxon>Spermatophyta</taxon>
        <taxon>Magnoliopsida</taxon>
        <taxon>eudicotyledons</taxon>
        <taxon>Gunneridae</taxon>
        <taxon>Pentapetalae</taxon>
        <taxon>rosids</taxon>
        <taxon>malvids</taxon>
        <taxon>Malvales</taxon>
        <taxon>Malvaceae</taxon>
        <taxon>Malvoideae</taxon>
        <taxon>Hibiscus</taxon>
    </lineage>
</organism>
<evidence type="ECO:0008006" key="3">
    <source>
        <dbReference type="Google" id="ProtNLM"/>
    </source>
</evidence>
<comment type="caution">
    <text evidence="1">The sequence shown here is derived from an EMBL/GenBank/DDBJ whole genome shotgun (WGS) entry which is preliminary data.</text>
</comment>
<protein>
    <recommendedName>
        <fullName evidence="3">RNase H type-1 domain-containing protein</fullName>
    </recommendedName>
</protein>
<gene>
    <name evidence="1" type="ORF">V6N12_016253</name>
</gene>
<sequence length="248" mass="28173">MVDSAGEWDWRILQDRLPQHILLRLAAMHRPQQSFHMDYVEWGLRDDRRFSIKSAYQFQQWFRLNLRQQGDFVREPKDWDMLFPAVLWNLWKQRNDRVFNGVTEEWRSVVTRSKWLADSSTAAAATLRVAHASSRVTPVAAATLRISHTSSSVTHAAAATLRVLHTSSSGTSAAVDPGSCADALRLIEQRTKGGGPFTLVHQIHVLRELDWRLVFSKVGRGSNDVADRLAKLSSYASLDTKFFDDSPL</sequence>
<dbReference type="EMBL" id="JBBPBM010000055">
    <property type="protein sequence ID" value="KAK8517401.1"/>
    <property type="molecule type" value="Genomic_DNA"/>
</dbReference>
<evidence type="ECO:0000313" key="2">
    <source>
        <dbReference type="Proteomes" id="UP001472677"/>
    </source>
</evidence>
<dbReference type="Proteomes" id="UP001472677">
    <property type="component" value="Unassembled WGS sequence"/>
</dbReference>
<name>A0ABR2CD14_9ROSI</name>
<accession>A0ABR2CD14</accession>
<proteinExistence type="predicted"/>
<reference evidence="1 2" key="1">
    <citation type="journal article" date="2024" name="G3 (Bethesda)">
        <title>Genome assembly of Hibiscus sabdariffa L. provides insights into metabolisms of medicinal natural products.</title>
        <authorList>
            <person name="Kim T."/>
        </authorList>
    </citation>
    <scope>NUCLEOTIDE SEQUENCE [LARGE SCALE GENOMIC DNA]</scope>
    <source>
        <strain evidence="1">TK-2024</strain>
        <tissue evidence="1">Old leaves</tissue>
    </source>
</reference>